<dbReference type="SUPFAM" id="SSF51735">
    <property type="entry name" value="NAD(P)-binding Rossmann-fold domains"/>
    <property type="match status" value="1"/>
</dbReference>
<dbReference type="InterPro" id="IPR036291">
    <property type="entry name" value="NAD(P)-bd_dom_sf"/>
</dbReference>
<dbReference type="OrthoDB" id="112317at2"/>
<name>A0A6B8RU03_9BACL</name>
<dbReference type="PRINTS" id="PR00080">
    <property type="entry name" value="SDRFAMILY"/>
</dbReference>
<comment type="similarity">
    <text evidence="1">Belongs to the short-chain dehydrogenases/reductases (SDR) family.</text>
</comment>
<evidence type="ECO:0000313" key="3">
    <source>
        <dbReference type="EMBL" id="QGQ98658.1"/>
    </source>
</evidence>
<protein>
    <submittedName>
        <fullName evidence="3">SDR family oxidoreductase</fullName>
    </submittedName>
</protein>
<keyword evidence="2" id="KW-0560">Oxidoreductase</keyword>
<dbReference type="PANTHER" id="PTHR24321:SF8">
    <property type="entry name" value="ESTRADIOL 17-BETA-DEHYDROGENASE 8-RELATED"/>
    <property type="match status" value="1"/>
</dbReference>
<dbReference type="Pfam" id="PF13561">
    <property type="entry name" value="adh_short_C2"/>
    <property type="match status" value="1"/>
</dbReference>
<organism evidence="3 4">
    <name type="scientific">Paenibacillus psychroresistens</name>
    <dbReference type="NCBI Taxonomy" id="1778678"/>
    <lineage>
        <taxon>Bacteria</taxon>
        <taxon>Bacillati</taxon>
        <taxon>Bacillota</taxon>
        <taxon>Bacilli</taxon>
        <taxon>Bacillales</taxon>
        <taxon>Paenibacillaceae</taxon>
        <taxon>Paenibacillus</taxon>
    </lineage>
</organism>
<dbReference type="FunFam" id="3.40.50.720:FF:000084">
    <property type="entry name" value="Short-chain dehydrogenase reductase"/>
    <property type="match status" value="1"/>
</dbReference>
<reference evidence="4" key="1">
    <citation type="submission" date="2018-11" db="EMBL/GenBank/DDBJ databases">
        <title>Complete genome sequence of Paenibacillus sp. ML311-T8.</title>
        <authorList>
            <person name="Nam Y.-D."/>
            <person name="Kang J."/>
            <person name="Chung W.-H."/>
            <person name="Park Y.S."/>
        </authorList>
    </citation>
    <scope>NUCLEOTIDE SEQUENCE [LARGE SCALE GENOMIC DNA]</scope>
    <source>
        <strain evidence="4">ML311-T8</strain>
    </source>
</reference>
<dbReference type="InterPro" id="IPR020904">
    <property type="entry name" value="Sc_DH/Rdtase_CS"/>
</dbReference>
<dbReference type="PROSITE" id="PS00061">
    <property type="entry name" value="ADH_SHORT"/>
    <property type="match status" value="1"/>
</dbReference>
<dbReference type="InterPro" id="IPR002347">
    <property type="entry name" value="SDR_fam"/>
</dbReference>
<evidence type="ECO:0000256" key="1">
    <source>
        <dbReference type="ARBA" id="ARBA00006484"/>
    </source>
</evidence>
<proteinExistence type="inferred from homology"/>
<dbReference type="GO" id="GO:0016491">
    <property type="term" value="F:oxidoreductase activity"/>
    <property type="evidence" value="ECO:0007669"/>
    <property type="project" value="UniProtKB-KW"/>
</dbReference>
<evidence type="ECO:0000313" key="4">
    <source>
        <dbReference type="Proteomes" id="UP000426246"/>
    </source>
</evidence>
<dbReference type="Proteomes" id="UP000426246">
    <property type="component" value="Chromosome"/>
</dbReference>
<dbReference type="CDD" id="cd05233">
    <property type="entry name" value="SDR_c"/>
    <property type="match status" value="1"/>
</dbReference>
<dbReference type="AlphaFoldDB" id="A0A6B8RU03"/>
<keyword evidence="4" id="KW-1185">Reference proteome</keyword>
<evidence type="ECO:0000256" key="2">
    <source>
        <dbReference type="ARBA" id="ARBA00023002"/>
    </source>
</evidence>
<sequence>MLRFSGKTVVITGGATGIGFAAAELFVREGARIVIAGRSSKAGEAAIKALKDIIEELVKKDTSFPSHMPIYVQTDVAIEADVSRLMELAAEQTGRIDVLVNNAAMFYESDFLTETTEQWHQVFNVIADGAYFCTKHAAKVMVDKEIKGAIVNISSINSYRALQKSSHYNAAKGALDQLTRCTALELAPHGIRVNGVAPGFIDTGLSVIGGVNELETEDFLHYYVKQRKIPLARAGFPQEIATIIAFLASDESSYIQGAIIPADGGLSITF</sequence>
<dbReference type="PRINTS" id="PR00081">
    <property type="entry name" value="GDHRDH"/>
</dbReference>
<dbReference type="Gene3D" id="3.40.50.720">
    <property type="entry name" value="NAD(P)-binding Rossmann-like Domain"/>
    <property type="match status" value="1"/>
</dbReference>
<dbReference type="GO" id="GO:0008206">
    <property type="term" value="P:bile acid metabolic process"/>
    <property type="evidence" value="ECO:0007669"/>
    <property type="project" value="UniProtKB-ARBA"/>
</dbReference>
<dbReference type="RefSeq" id="WP_155703767.1">
    <property type="nucleotide sequence ID" value="NZ_CP034235.1"/>
</dbReference>
<dbReference type="EMBL" id="CP034235">
    <property type="protein sequence ID" value="QGQ98658.1"/>
    <property type="molecule type" value="Genomic_DNA"/>
</dbReference>
<gene>
    <name evidence="3" type="ORF">EHS13_29135</name>
</gene>
<dbReference type="KEGG" id="ppsc:EHS13_29135"/>
<accession>A0A6B8RU03</accession>
<dbReference type="PANTHER" id="PTHR24321">
    <property type="entry name" value="DEHYDROGENASES, SHORT CHAIN"/>
    <property type="match status" value="1"/>
</dbReference>